<dbReference type="AlphaFoldDB" id="A0A6S7KLB7"/>
<dbReference type="InterPro" id="IPR041588">
    <property type="entry name" value="Integrase_H2C2"/>
</dbReference>
<keyword evidence="2" id="KW-1185">Reference proteome</keyword>
<evidence type="ECO:0000313" key="1">
    <source>
        <dbReference type="EMBL" id="CAB4043684.1"/>
    </source>
</evidence>
<dbReference type="OrthoDB" id="5980566at2759"/>
<comment type="caution">
    <text evidence="1">The sequence shown here is derived from an EMBL/GenBank/DDBJ whole genome shotgun (WGS) entry which is preliminary data.</text>
</comment>
<dbReference type="FunFam" id="1.10.340.70:FF:000004">
    <property type="entry name" value="Retrovirus-related Pol polyprotein from transposon 297-like Protein"/>
    <property type="match status" value="1"/>
</dbReference>
<organism evidence="1 2">
    <name type="scientific">Paramuricea clavata</name>
    <name type="common">Red gorgonian</name>
    <name type="synonym">Violescent sea-whip</name>
    <dbReference type="NCBI Taxonomy" id="317549"/>
    <lineage>
        <taxon>Eukaryota</taxon>
        <taxon>Metazoa</taxon>
        <taxon>Cnidaria</taxon>
        <taxon>Anthozoa</taxon>
        <taxon>Octocorallia</taxon>
        <taxon>Malacalcyonacea</taxon>
        <taxon>Plexauridae</taxon>
        <taxon>Paramuricea</taxon>
    </lineage>
</organism>
<reference evidence="1" key="1">
    <citation type="submission" date="2020-04" db="EMBL/GenBank/DDBJ databases">
        <authorList>
            <person name="Alioto T."/>
            <person name="Alioto T."/>
            <person name="Gomez Garrido J."/>
        </authorList>
    </citation>
    <scope>NUCLEOTIDE SEQUENCE</scope>
    <source>
        <strain evidence="1">A484AB</strain>
    </source>
</reference>
<sequence>MILKGTRVLIPKTLQLEVLAQLHYAHQGSEKCKLRAKGSVFWNNINRDIDNMVRSCGPCQHNQHMNAKEPLTPHDVPPKP</sequence>
<dbReference type="PANTHER" id="PTHR37984">
    <property type="entry name" value="PROTEIN CBG26694"/>
    <property type="match status" value="1"/>
</dbReference>
<dbReference type="Proteomes" id="UP001152795">
    <property type="component" value="Unassembled WGS sequence"/>
</dbReference>
<dbReference type="InterPro" id="IPR050951">
    <property type="entry name" value="Retrovirus_Pol_polyprotein"/>
</dbReference>
<protein>
    <submittedName>
        <fullName evidence="1">Uncharacterized protein</fullName>
    </submittedName>
</protein>
<feature type="non-terminal residue" evidence="1">
    <location>
        <position position="80"/>
    </location>
</feature>
<accession>A0A6S7KLB7</accession>
<proteinExistence type="predicted"/>
<gene>
    <name evidence="1" type="ORF">PACLA_8A075805</name>
</gene>
<dbReference type="EMBL" id="CACRXK020032904">
    <property type="protein sequence ID" value="CAB4043684.1"/>
    <property type="molecule type" value="Genomic_DNA"/>
</dbReference>
<dbReference type="PANTHER" id="PTHR37984:SF7">
    <property type="entry name" value="INTEGRASE CATALYTIC DOMAIN-CONTAINING PROTEIN"/>
    <property type="match status" value="1"/>
</dbReference>
<name>A0A6S7KLB7_PARCT</name>
<evidence type="ECO:0000313" key="2">
    <source>
        <dbReference type="Proteomes" id="UP001152795"/>
    </source>
</evidence>
<dbReference type="Pfam" id="PF17921">
    <property type="entry name" value="Integrase_H2C2"/>
    <property type="match status" value="1"/>
</dbReference>
<dbReference type="Gene3D" id="1.10.340.70">
    <property type="match status" value="1"/>
</dbReference>